<evidence type="ECO:0000313" key="9">
    <source>
        <dbReference type="EMBL" id="MFC7335269.1"/>
    </source>
</evidence>
<evidence type="ECO:0000256" key="4">
    <source>
        <dbReference type="ARBA" id="ARBA00023136"/>
    </source>
</evidence>
<dbReference type="Pfam" id="PF02107">
    <property type="entry name" value="FlgH"/>
    <property type="match status" value="1"/>
</dbReference>
<comment type="caution">
    <text evidence="9">The sequence shown here is derived from an EMBL/GenBank/DDBJ whole genome shotgun (WGS) entry which is preliminary data.</text>
</comment>
<keyword evidence="6 7" id="KW-0998">Cell outer membrane</keyword>
<sequence>MSRIRPAAALLLLASLPGCAGQFDHLGRAPAMSPIEDPGTQTEARLVRMPMPVPSTEARQPASLWRTGSTGFLRDLRAKRVGDIVTVVIDMSEQAQIRNQTQRSRASGEQLGAPNFLGLESRLDAVLPDAVNPERLVNMNSSSSSTGAGSVNRQEQIQLKVAAVVTDVLPNGNLVIAGKQEVRVNFELRELRIAGVIRPEDITTRNSISYEKIAEARIAYGGRGQITDMQQPRIGQQVLDVVLPF</sequence>
<keyword evidence="3 8" id="KW-0732">Signal</keyword>
<reference evidence="10" key="1">
    <citation type="journal article" date="2019" name="Int. J. Syst. Evol. Microbiol.">
        <title>The Global Catalogue of Microorganisms (GCM) 10K type strain sequencing project: providing services to taxonomists for standard genome sequencing and annotation.</title>
        <authorList>
            <consortium name="The Broad Institute Genomics Platform"/>
            <consortium name="The Broad Institute Genome Sequencing Center for Infectious Disease"/>
            <person name="Wu L."/>
            <person name="Ma J."/>
        </authorList>
    </citation>
    <scope>NUCLEOTIDE SEQUENCE [LARGE SCALE GENOMIC DNA]</scope>
    <source>
        <strain evidence="10">CGMCC 1.16275</strain>
    </source>
</reference>
<keyword evidence="9" id="KW-0969">Cilium</keyword>
<keyword evidence="5 7" id="KW-0975">Bacterial flagellum</keyword>
<keyword evidence="4 7" id="KW-0472">Membrane</keyword>
<evidence type="ECO:0000256" key="1">
    <source>
        <dbReference type="ARBA" id="ARBA00002591"/>
    </source>
</evidence>
<evidence type="ECO:0000256" key="3">
    <source>
        <dbReference type="ARBA" id="ARBA00022729"/>
    </source>
</evidence>
<evidence type="ECO:0000256" key="2">
    <source>
        <dbReference type="ARBA" id="ARBA00006929"/>
    </source>
</evidence>
<protein>
    <recommendedName>
        <fullName evidence="7">Flagellar L-ring protein</fullName>
    </recommendedName>
    <alternativeName>
        <fullName evidence="7">Basal body L-ring protein</fullName>
    </alternativeName>
</protein>
<evidence type="ECO:0000256" key="7">
    <source>
        <dbReference type="HAMAP-Rule" id="MF_00415"/>
    </source>
</evidence>
<keyword evidence="10" id="KW-1185">Reference proteome</keyword>
<evidence type="ECO:0000256" key="8">
    <source>
        <dbReference type="SAM" id="SignalP"/>
    </source>
</evidence>
<evidence type="ECO:0000256" key="6">
    <source>
        <dbReference type="ARBA" id="ARBA00023237"/>
    </source>
</evidence>
<proteinExistence type="inferred from homology"/>
<feature type="chain" id="PRO_5047304716" description="Flagellar L-ring protein" evidence="8">
    <location>
        <begin position="21"/>
        <end position="245"/>
    </location>
</feature>
<dbReference type="HAMAP" id="MF_00415">
    <property type="entry name" value="FlgH"/>
    <property type="match status" value="1"/>
</dbReference>
<keyword evidence="9" id="KW-0966">Cell projection</keyword>
<comment type="subcellular location">
    <subcellularLocation>
        <location evidence="7">Cell outer membrane</location>
    </subcellularLocation>
    <subcellularLocation>
        <location evidence="7">Bacterial flagellum basal body</location>
    </subcellularLocation>
</comment>
<evidence type="ECO:0000256" key="5">
    <source>
        <dbReference type="ARBA" id="ARBA00023143"/>
    </source>
</evidence>
<accession>A0ABW2L1V6</accession>
<gene>
    <name evidence="7 9" type="primary">flgH</name>
    <name evidence="9" type="ORF">ACFQPS_19030</name>
</gene>
<dbReference type="PANTHER" id="PTHR34933:SF1">
    <property type="entry name" value="FLAGELLAR L-RING PROTEIN"/>
    <property type="match status" value="1"/>
</dbReference>
<name>A0ABW2L1V6_9PROT</name>
<comment type="function">
    <text evidence="1 7">Assembles around the rod to form the L-ring and probably protects the motor/basal body from shearing forces during rotation.</text>
</comment>
<dbReference type="NCBIfam" id="NF001305">
    <property type="entry name" value="PRK00249.1-5"/>
    <property type="match status" value="1"/>
</dbReference>
<keyword evidence="9" id="KW-0282">Flagellum</keyword>
<comment type="similarity">
    <text evidence="2 7">Belongs to the FlgH family.</text>
</comment>
<dbReference type="InterPro" id="IPR000527">
    <property type="entry name" value="Flag_Lring"/>
</dbReference>
<evidence type="ECO:0000313" key="10">
    <source>
        <dbReference type="Proteomes" id="UP001596456"/>
    </source>
</evidence>
<dbReference type="PRINTS" id="PR01008">
    <property type="entry name" value="FLGLRINGFLGH"/>
</dbReference>
<dbReference type="PANTHER" id="PTHR34933">
    <property type="entry name" value="FLAGELLAR L-RING PROTEIN"/>
    <property type="match status" value="1"/>
</dbReference>
<dbReference type="Proteomes" id="UP001596456">
    <property type="component" value="Unassembled WGS sequence"/>
</dbReference>
<dbReference type="EMBL" id="JBHTCM010000028">
    <property type="protein sequence ID" value="MFC7335269.1"/>
    <property type="molecule type" value="Genomic_DNA"/>
</dbReference>
<comment type="subunit">
    <text evidence="7">The basal body constitutes a major portion of the flagellar organelle and consists of four rings (L,P,S, and M) mounted on a central rod.</text>
</comment>
<dbReference type="RefSeq" id="WP_377360802.1">
    <property type="nucleotide sequence ID" value="NZ_JBHTCM010000028.1"/>
</dbReference>
<organism evidence="9 10">
    <name type="scientific">Rhodocista pekingensis</name>
    <dbReference type="NCBI Taxonomy" id="201185"/>
    <lineage>
        <taxon>Bacteria</taxon>
        <taxon>Pseudomonadati</taxon>
        <taxon>Pseudomonadota</taxon>
        <taxon>Alphaproteobacteria</taxon>
        <taxon>Rhodospirillales</taxon>
        <taxon>Azospirillaceae</taxon>
        <taxon>Rhodocista</taxon>
    </lineage>
</organism>
<feature type="signal peptide" evidence="8">
    <location>
        <begin position="1"/>
        <end position="20"/>
    </location>
</feature>